<keyword evidence="6" id="KW-1185">Reference proteome</keyword>
<feature type="domain" description="LD-carboxypeptidase N-terminal" evidence="3">
    <location>
        <begin position="9"/>
        <end position="123"/>
    </location>
</feature>
<dbReference type="Gene3D" id="3.50.30.60">
    <property type="entry name" value="LD-carboxypeptidase A C-terminal domain-like"/>
    <property type="match status" value="1"/>
</dbReference>
<dbReference type="Proteomes" id="UP001602245">
    <property type="component" value="Unassembled WGS sequence"/>
</dbReference>
<dbReference type="Pfam" id="PF02016">
    <property type="entry name" value="Peptidase_S66"/>
    <property type="match status" value="1"/>
</dbReference>
<dbReference type="InterPro" id="IPR029062">
    <property type="entry name" value="Class_I_gatase-like"/>
</dbReference>
<evidence type="ECO:0000259" key="3">
    <source>
        <dbReference type="Pfam" id="PF02016"/>
    </source>
</evidence>
<sequence length="339" mass="36898">MKVRAGDRVAIVSPSWAGPGVYPETHDLAMRRLRDLLGLEPVEFPTTRTQGSPAERAADLMAAYADPGIRAVFATIGGSDQLTVLPHLDPAPFVADPKAFFGYSDNTNLLNWLWLHGVPAYHGGSTMVHLARGAGVEPEHLASLRAALFETVDLEITPVAEFSDEELSWADPASLTTSAPGVPSPGFHWHQADRVVAGPTWGGNLEILHWNLAANRWIKANAAYAGSILLLETSEEMPPGEEVFRMLRNAGERGLLEQFPAVLVGTAKASNIDNRPPQEERARYRDEQREAVLRALAEYNPSAMAVFGVDFGHTAPQWVLPYGGRMTVDGPAKRIVAHF</sequence>
<dbReference type="InterPro" id="IPR003507">
    <property type="entry name" value="S66_fam"/>
</dbReference>
<evidence type="ECO:0000256" key="1">
    <source>
        <dbReference type="ARBA" id="ARBA00010233"/>
    </source>
</evidence>
<dbReference type="PANTHER" id="PTHR30237">
    <property type="entry name" value="MURAMOYLTETRAPEPTIDE CARBOXYPEPTIDASE"/>
    <property type="match status" value="1"/>
</dbReference>
<reference evidence="5 6" key="1">
    <citation type="submission" date="2024-10" db="EMBL/GenBank/DDBJ databases">
        <title>The Natural Products Discovery Center: Release of the First 8490 Sequenced Strains for Exploring Actinobacteria Biosynthetic Diversity.</title>
        <authorList>
            <person name="Kalkreuter E."/>
            <person name="Kautsar S.A."/>
            <person name="Yang D."/>
            <person name="Bader C.D."/>
            <person name="Teijaro C.N."/>
            <person name="Fluegel L."/>
            <person name="Davis C.M."/>
            <person name="Simpson J.R."/>
            <person name="Lauterbach L."/>
            <person name="Steele A.D."/>
            <person name="Gui C."/>
            <person name="Meng S."/>
            <person name="Li G."/>
            <person name="Viehrig K."/>
            <person name="Ye F."/>
            <person name="Su P."/>
            <person name="Kiefer A.F."/>
            <person name="Nichols A."/>
            <person name="Cepeda A.J."/>
            <person name="Yan W."/>
            <person name="Fan B."/>
            <person name="Jiang Y."/>
            <person name="Adhikari A."/>
            <person name="Zheng C.-J."/>
            <person name="Schuster L."/>
            <person name="Cowan T.M."/>
            <person name="Smanski M.J."/>
            <person name="Chevrette M.G."/>
            <person name="De Carvalho L.P.S."/>
            <person name="Shen B."/>
        </authorList>
    </citation>
    <scope>NUCLEOTIDE SEQUENCE [LARGE SCALE GENOMIC DNA]</scope>
    <source>
        <strain evidence="5 6">NPDC000087</strain>
    </source>
</reference>
<dbReference type="Gene3D" id="3.40.50.10740">
    <property type="entry name" value="Class I glutamine amidotransferase-like"/>
    <property type="match status" value="1"/>
</dbReference>
<organism evidence="5 6">
    <name type="scientific">Paractinoplanes globisporus</name>
    <dbReference type="NCBI Taxonomy" id="113565"/>
    <lineage>
        <taxon>Bacteria</taxon>
        <taxon>Bacillati</taxon>
        <taxon>Actinomycetota</taxon>
        <taxon>Actinomycetes</taxon>
        <taxon>Micromonosporales</taxon>
        <taxon>Micromonosporaceae</taxon>
        <taxon>Paractinoplanes</taxon>
    </lineage>
</organism>
<dbReference type="SUPFAM" id="SSF141986">
    <property type="entry name" value="LD-carboxypeptidase A C-terminal domain-like"/>
    <property type="match status" value="1"/>
</dbReference>
<proteinExistence type="inferred from homology"/>
<dbReference type="EMBL" id="JBIAZU010000009">
    <property type="protein sequence ID" value="MFF5296958.1"/>
    <property type="molecule type" value="Genomic_DNA"/>
</dbReference>
<comment type="caution">
    <text evidence="5">The sequence shown here is derived from an EMBL/GenBank/DDBJ whole genome shotgun (WGS) entry which is preliminary data.</text>
</comment>
<dbReference type="EC" id="3.4.-.-" evidence="5"/>
<dbReference type="InterPro" id="IPR040449">
    <property type="entry name" value="Peptidase_S66_N"/>
</dbReference>
<accession>A0ABW6WV90</accession>
<comment type="similarity">
    <text evidence="1">Belongs to the peptidase S66 family.</text>
</comment>
<evidence type="ECO:0000256" key="2">
    <source>
        <dbReference type="ARBA" id="ARBA00022801"/>
    </source>
</evidence>
<keyword evidence="2 5" id="KW-0378">Hydrolase</keyword>
<feature type="domain" description="LD-carboxypeptidase C-terminal" evidence="4">
    <location>
        <begin position="198"/>
        <end position="328"/>
    </location>
</feature>
<evidence type="ECO:0000313" key="5">
    <source>
        <dbReference type="EMBL" id="MFF5296958.1"/>
    </source>
</evidence>
<name>A0ABW6WV90_9ACTN</name>
<evidence type="ECO:0000259" key="4">
    <source>
        <dbReference type="Pfam" id="PF17676"/>
    </source>
</evidence>
<dbReference type="InterPro" id="IPR040921">
    <property type="entry name" value="Peptidase_S66C"/>
</dbReference>
<dbReference type="InterPro" id="IPR027461">
    <property type="entry name" value="Carboxypeptidase_A_C_sf"/>
</dbReference>
<protein>
    <submittedName>
        <fullName evidence="5">S66 peptidase family protein</fullName>
        <ecNumber evidence="5">3.4.-.-</ecNumber>
    </submittedName>
</protein>
<dbReference type="RefSeq" id="WP_020515823.1">
    <property type="nucleotide sequence ID" value="NZ_JBIAZU010000009.1"/>
</dbReference>
<dbReference type="PANTHER" id="PTHR30237:SF4">
    <property type="entry name" value="LD-CARBOXYPEPTIDASE C-TERMINAL DOMAIN-CONTAINING PROTEIN"/>
    <property type="match status" value="1"/>
</dbReference>
<evidence type="ECO:0000313" key="6">
    <source>
        <dbReference type="Proteomes" id="UP001602245"/>
    </source>
</evidence>
<dbReference type="GO" id="GO:0016787">
    <property type="term" value="F:hydrolase activity"/>
    <property type="evidence" value="ECO:0007669"/>
    <property type="project" value="UniProtKB-KW"/>
</dbReference>
<dbReference type="InterPro" id="IPR027478">
    <property type="entry name" value="LdcA_N"/>
</dbReference>
<dbReference type="Pfam" id="PF17676">
    <property type="entry name" value="Peptidase_S66C"/>
    <property type="match status" value="1"/>
</dbReference>
<gene>
    <name evidence="5" type="ORF">ACFY35_46640</name>
</gene>
<dbReference type="CDD" id="cd07062">
    <property type="entry name" value="Peptidase_S66_mccF_like"/>
    <property type="match status" value="1"/>
</dbReference>
<dbReference type="SUPFAM" id="SSF52317">
    <property type="entry name" value="Class I glutamine amidotransferase-like"/>
    <property type="match status" value="1"/>
</dbReference>